<evidence type="ECO:0000256" key="6">
    <source>
        <dbReference type="ARBA" id="ARBA00023163"/>
    </source>
</evidence>
<evidence type="ECO:0000313" key="9">
    <source>
        <dbReference type="Proteomes" id="UP000478183"/>
    </source>
</evidence>
<evidence type="ECO:0000256" key="3">
    <source>
        <dbReference type="ARBA" id="ARBA00022833"/>
    </source>
</evidence>
<evidence type="ECO:0000256" key="7">
    <source>
        <dbReference type="PIRSR" id="PIRSR602481-1"/>
    </source>
</evidence>
<proteinExistence type="inferred from homology"/>
<comment type="caution">
    <text evidence="8">The sequence shown here is derived from an EMBL/GenBank/DDBJ whole genome shotgun (WGS) entry which is preliminary data.</text>
</comment>
<feature type="binding site" evidence="7">
    <location>
        <position position="118"/>
    </location>
    <ligand>
        <name>Zn(2+)</name>
        <dbReference type="ChEBI" id="CHEBI:29105"/>
    </ligand>
</feature>
<feature type="binding site" evidence="7">
    <location>
        <position position="161"/>
    </location>
    <ligand>
        <name>Zn(2+)</name>
        <dbReference type="ChEBI" id="CHEBI:29105"/>
    </ligand>
</feature>
<dbReference type="Gene3D" id="1.10.10.10">
    <property type="entry name" value="Winged helix-like DNA-binding domain superfamily/Winged helix DNA-binding domain"/>
    <property type="match status" value="1"/>
</dbReference>
<dbReference type="GO" id="GO:0008270">
    <property type="term" value="F:zinc ion binding"/>
    <property type="evidence" value="ECO:0007669"/>
    <property type="project" value="TreeGrafter"/>
</dbReference>
<comment type="cofactor">
    <cofactor evidence="7">
        <name>Zn(2+)</name>
        <dbReference type="ChEBI" id="CHEBI:29105"/>
    </cofactor>
    <text evidence="7">Binds 1 zinc ion per subunit.</text>
</comment>
<evidence type="ECO:0000313" key="8">
    <source>
        <dbReference type="EMBL" id="MTH77172.1"/>
    </source>
</evidence>
<dbReference type="PANTHER" id="PTHR33202">
    <property type="entry name" value="ZINC UPTAKE REGULATION PROTEIN"/>
    <property type="match status" value="1"/>
</dbReference>
<keyword evidence="4" id="KW-0805">Transcription regulation</keyword>
<accession>A0A6L6J4Z6</accession>
<dbReference type="InterPro" id="IPR036390">
    <property type="entry name" value="WH_DNA-bd_sf"/>
</dbReference>
<dbReference type="Pfam" id="PF01475">
    <property type="entry name" value="FUR"/>
    <property type="match status" value="1"/>
</dbReference>
<keyword evidence="7" id="KW-0479">Metal-binding</keyword>
<dbReference type="GO" id="GO:1900376">
    <property type="term" value="P:regulation of secondary metabolite biosynthetic process"/>
    <property type="evidence" value="ECO:0007669"/>
    <property type="project" value="TreeGrafter"/>
</dbReference>
<dbReference type="SUPFAM" id="SSF46785">
    <property type="entry name" value="Winged helix' DNA-binding domain"/>
    <property type="match status" value="1"/>
</dbReference>
<keyword evidence="2" id="KW-0678">Repressor</keyword>
<keyword evidence="3 7" id="KW-0862">Zinc</keyword>
<feature type="binding site" evidence="7">
    <location>
        <position position="158"/>
    </location>
    <ligand>
        <name>Zn(2+)</name>
        <dbReference type="ChEBI" id="CHEBI:29105"/>
    </ligand>
</feature>
<dbReference type="RefSeq" id="WP_155094564.1">
    <property type="nucleotide sequence ID" value="NZ_WMIE01000002.1"/>
</dbReference>
<keyword evidence="5" id="KW-0238">DNA-binding</keyword>
<dbReference type="GO" id="GO:0045892">
    <property type="term" value="P:negative regulation of DNA-templated transcription"/>
    <property type="evidence" value="ECO:0007669"/>
    <property type="project" value="TreeGrafter"/>
</dbReference>
<dbReference type="Proteomes" id="UP000478183">
    <property type="component" value="Unassembled WGS sequence"/>
</dbReference>
<dbReference type="Gene3D" id="3.30.1490.190">
    <property type="match status" value="1"/>
</dbReference>
<evidence type="ECO:0000256" key="1">
    <source>
        <dbReference type="ARBA" id="ARBA00007957"/>
    </source>
</evidence>
<dbReference type="InterPro" id="IPR043135">
    <property type="entry name" value="Fur_C"/>
</dbReference>
<dbReference type="InterPro" id="IPR036388">
    <property type="entry name" value="WH-like_DNA-bd_sf"/>
</dbReference>
<sequence length="172" mass="19230">MSHESKSETQDPFHAHDHDHCAASVLRRAEEQARQEGVRLTPVRRRVLEILLESHRAMGAYEVLERLALEGFGKQPPVAYRALDFLVEQGLAHRVRRLNAYAACLSNQRDHTPAFLICRLCEQVAEADTPQMREALAALAAAHDLTIERSTVEILGICARCAKAEQAKAQDV</sequence>
<keyword evidence="6" id="KW-0804">Transcription</keyword>
<organism evidence="8 9">
    <name type="scientific">Paracoccus aestuariivivens</name>
    <dbReference type="NCBI Taxonomy" id="1820333"/>
    <lineage>
        <taxon>Bacteria</taxon>
        <taxon>Pseudomonadati</taxon>
        <taxon>Pseudomonadota</taxon>
        <taxon>Alphaproteobacteria</taxon>
        <taxon>Rhodobacterales</taxon>
        <taxon>Paracoccaceae</taxon>
        <taxon>Paracoccus</taxon>
    </lineage>
</organism>
<evidence type="ECO:0000256" key="4">
    <source>
        <dbReference type="ARBA" id="ARBA00023015"/>
    </source>
</evidence>
<dbReference type="PANTHER" id="PTHR33202:SF6">
    <property type="entry name" value="ZINC UPTAKE REGULATION PROTEIN"/>
    <property type="match status" value="1"/>
</dbReference>
<evidence type="ECO:0000256" key="5">
    <source>
        <dbReference type="ARBA" id="ARBA00023125"/>
    </source>
</evidence>
<dbReference type="EMBL" id="WMIE01000002">
    <property type="protein sequence ID" value="MTH77172.1"/>
    <property type="molecule type" value="Genomic_DNA"/>
</dbReference>
<keyword evidence="9" id="KW-1185">Reference proteome</keyword>
<gene>
    <name evidence="8" type="ORF">GL286_05490</name>
</gene>
<dbReference type="GO" id="GO:0000976">
    <property type="term" value="F:transcription cis-regulatory region binding"/>
    <property type="evidence" value="ECO:0007669"/>
    <property type="project" value="TreeGrafter"/>
</dbReference>
<comment type="similarity">
    <text evidence="1">Belongs to the Fur family.</text>
</comment>
<dbReference type="OrthoDB" id="9801127at2"/>
<reference evidence="8 9" key="1">
    <citation type="submission" date="2019-11" db="EMBL/GenBank/DDBJ databases">
        <authorList>
            <person name="Dong K."/>
        </authorList>
    </citation>
    <scope>NUCLEOTIDE SEQUENCE [LARGE SCALE GENOMIC DNA]</scope>
    <source>
        <strain evidence="8 9">NBRC 111993</strain>
    </source>
</reference>
<protein>
    <submittedName>
        <fullName evidence="8">Transcriptional repressor</fullName>
    </submittedName>
</protein>
<dbReference type="GO" id="GO:0003700">
    <property type="term" value="F:DNA-binding transcription factor activity"/>
    <property type="evidence" value="ECO:0007669"/>
    <property type="project" value="InterPro"/>
</dbReference>
<dbReference type="InterPro" id="IPR002481">
    <property type="entry name" value="FUR"/>
</dbReference>
<feature type="binding site" evidence="7">
    <location>
        <position position="121"/>
    </location>
    <ligand>
        <name>Zn(2+)</name>
        <dbReference type="ChEBI" id="CHEBI:29105"/>
    </ligand>
</feature>
<dbReference type="AlphaFoldDB" id="A0A6L6J4Z6"/>
<dbReference type="GO" id="GO:0005829">
    <property type="term" value="C:cytosol"/>
    <property type="evidence" value="ECO:0007669"/>
    <property type="project" value="TreeGrafter"/>
</dbReference>
<name>A0A6L6J4Z6_9RHOB</name>
<evidence type="ECO:0000256" key="2">
    <source>
        <dbReference type="ARBA" id="ARBA00022491"/>
    </source>
</evidence>